<keyword evidence="2" id="KW-1133">Transmembrane helix</keyword>
<dbReference type="EMBL" id="JBHRTI010000003">
    <property type="protein sequence ID" value="MFC3146753.1"/>
    <property type="molecule type" value="Genomic_DNA"/>
</dbReference>
<evidence type="ECO:0000256" key="1">
    <source>
        <dbReference type="SAM" id="MobiDB-lite"/>
    </source>
</evidence>
<dbReference type="Pfam" id="PF13464">
    <property type="entry name" value="RodZ_C"/>
    <property type="match status" value="1"/>
</dbReference>
<dbReference type="InterPro" id="IPR010982">
    <property type="entry name" value="Lambda_DNA-bd_dom_sf"/>
</dbReference>
<protein>
    <submittedName>
        <fullName evidence="4">Helix-turn-helix domain-containing protein</fullName>
    </submittedName>
</protein>
<feature type="transmembrane region" description="Helical" evidence="2">
    <location>
        <begin position="185"/>
        <end position="204"/>
    </location>
</feature>
<dbReference type="RefSeq" id="WP_377301224.1">
    <property type="nucleotide sequence ID" value="NZ_CP180191.1"/>
</dbReference>
<dbReference type="PROSITE" id="PS50943">
    <property type="entry name" value="HTH_CROC1"/>
    <property type="match status" value="1"/>
</dbReference>
<evidence type="ECO:0000259" key="3">
    <source>
        <dbReference type="PROSITE" id="PS50943"/>
    </source>
</evidence>
<feature type="domain" description="HTH cro/C1-type" evidence="3">
    <location>
        <begin position="83"/>
        <end position="113"/>
    </location>
</feature>
<evidence type="ECO:0000313" key="4">
    <source>
        <dbReference type="EMBL" id="MFC3146753.1"/>
    </source>
</evidence>
<feature type="region of interest" description="Disordered" evidence="1">
    <location>
        <begin position="1"/>
        <end position="54"/>
    </location>
</feature>
<sequence>MSEPQRQLALGESAEQPRPDAGQPSEALPTQAPEQPLTAAAEPAGRGEPAALETNEAELAVADVAPAHDEPEAVAVVVPKVSLKQGREARGWTLEEAARRLRLSVAQVDAIERRDWANLPAQAYCQGFIKNYARLVDLDPSDDLTALSEHYRQLRPSDLLRDDPLTLARYDEAGALRNKTSANPVLIGGAVLLALLAVVVGVFGERLISMAGLSAWMSKSETIVLPPKAAVETVVSPTPSPAPAATVAPVGASVIPAPTMADAQTAAAAPAEPTPAASVAGPAVPAAPAPAPTALPAAGLAPAAAMAAPGERRVRLVYRADAWVEIRDASGSILVSQLNRAGSEQVLSGKPPLRLVIGSADGVSLEADGKAVDLTPYKQANVARMTLN</sequence>
<organism evidence="4 5">
    <name type="scientific">Piscinibacterium candidicorallinum</name>
    <dbReference type="NCBI Taxonomy" id="1793872"/>
    <lineage>
        <taxon>Bacteria</taxon>
        <taxon>Pseudomonadati</taxon>
        <taxon>Pseudomonadota</taxon>
        <taxon>Betaproteobacteria</taxon>
        <taxon>Burkholderiales</taxon>
        <taxon>Piscinibacterium</taxon>
    </lineage>
</organism>
<dbReference type="Proteomes" id="UP001595556">
    <property type="component" value="Unassembled WGS sequence"/>
</dbReference>
<evidence type="ECO:0000256" key="2">
    <source>
        <dbReference type="SAM" id="Phobius"/>
    </source>
</evidence>
<feature type="compositionally biased region" description="Low complexity" evidence="1">
    <location>
        <begin position="39"/>
        <end position="51"/>
    </location>
</feature>
<gene>
    <name evidence="4" type="ORF">ACFOEN_03755</name>
</gene>
<keyword evidence="2" id="KW-0812">Transmembrane</keyword>
<proteinExistence type="predicted"/>
<name>A0ABV7H2D9_9BURK</name>
<accession>A0ABV7H2D9</accession>
<dbReference type="InterPro" id="IPR050400">
    <property type="entry name" value="Bact_Cytoskel_RodZ"/>
</dbReference>
<dbReference type="CDD" id="cd00093">
    <property type="entry name" value="HTH_XRE"/>
    <property type="match status" value="1"/>
</dbReference>
<keyword evidence="5" id="KW-1185">Reference proteome</keyword>
<keyword evidence="2" id="KW-0472">Membrane</keyword>
<dbReference type="InterPro" id="IPR025194">
    <property type="entry name" value="RodZ-like_C"/>
</dbReference>
<evidence type="ECO:0000313" key="5">
    <source>
        <dbReference type="Proteomes" id="UP001595556"/>
    </source>
</evidence>
<dbReference type="Gene3D" id="1.10.260.40">
    <property type="entry name" value="lambda repressor-like DNA-binding domains"/>
    <property type="match status" value="1"/>
</dbReference>
<dbReference type="PANTHER" id="PTHR34475">
    <property type="match status" value="1"/>
</dbReference>
<dbReference type="SMART" id="SM00530">
    <property type="entry name" value="HTH_XRE"/>
    <property type="match status" value="1"/>
</dbReference>
<dbReference type="InterPro" id="IPR001387">
    <property type="entry name" value="Cro/C1-type_HTH"/>
</dbReference>
<dbReference type="Pfam" id="PF13413">
    <property type="entry name" value="HTH_25"/>
    <property type="match status" value="1"/>
</dbReference>
<reference evidence="5" key="1">
    <citation type="journal article" date="2019" name="Int. J. Syst. Evol. Microbiol.">
        <title>The Global Catalogue of Microorganisms (GCM) 10K type strain sequencing project: providing services to taxonomists for standard genome sequencing and annotation.</title>
        <authorList>
            <consortium name="The Broad Institute Genomics Platform"/>
            <consortium name="The Broad Institute Genome Sequencing Center for Infectious Disease"/>
            <person name="Wu L."/>
            <person name="Ma J."/>
        </authorList>
    </citation>
    <scope>NUCLEOTIDE SEQUENCE [LARGE SCALE GENOMIC DNA]</scope>
    <source>
        <strain evidence="5">KCTC 52168</strain>
    </source>
</reference>
<dbReference type="PANTHER" id="PTHR34475:SF1">
    <property type="entry name" value="CYTOSKELETON PROTEIN RODZ"/>
    <property type="match status" value="1"/>
</dbReference>
<comment type="caution">
    <text evidence="4">The sequence shown here is derived from an EMBL/GenBank/DDBJ whole genome shotgun (WGS) entry which is preliminary data.</text>
</comment>